<proteinExistence type="predicted"/>
<feature type="domain" description="EamA" evidence="2">
    <location>
        <begin position="164"/>
        <end position="290"/>
    </location>
</feature>
<feature type="transmembrane region" description="Helical" evidence="1">
    <location>
        <begin position="42"/>
        <end position="64"/>
    </location>
</feature>
<keyword evidence="1" id="KW-0472">Membrane</keyword>
<reference evidence="3 4" key="1">
    <citation type="submission" date="2023-03" db="EMBL/GenBank/DDBJ databases">
        <authorList>
            <person name="Menendez E."/>
            <person name="Kaur S."/>
            <person name="Flores-Felix J.D."/>
            <person name="diCenzo G.C."/>
            <person name="Peix A."/>
            <person name="Velazquez E."/>
        </authorList>
    </citation>
    <scope>NUCLEOTIDE SEQUENCE [LARGE SCALE GENOMIC DNA]</scope>
    <source>
        <strain evidence="3 4">CCBAU 71714</strain>
    </source>
</reference>
<accession>A0ABY8T5Y6</accession>
<feature type="transmembrane region" description="Helical" evidence="1">
    <location>
        <begin position="137"/>
        <end position="155"/>
    </location>
</feature>
<feature type="transmembrane region" description="Helical" evidence="1">
    <location>
        <begin position="20"/>
        <end position="36"/>
    </location>
</feature>
<feature type="transmembrane region" description="Helical" evidence="1">
    <location>
        <begin position="252"/>
        <end position="269"/>
    </location>
</feature>
<evidence type="ECO:0000313" key="3">
    <source>
        <dbReference type="EMBL" id="WHS92709.1"/>
    </source>
</evidence>
<dbReference type="PANTHER" id="PTHR22911:SF103">
    <property type="entry name" value="BLR2811 PROTEIN"/>
    <property type="match status" value="1"/>
</dbReference>
<dbReference type="EMBL" id="CP120365">
    <property type="protein sequence ID" value="WHS92709.1"/>
    <property type="molecule type" value="Genomic_DNA"/>
</dbReference>
<feature type="transmembrane region" description="Helical" evidence="1">
    <location>
        <begin position="85"/>
        <end position="106"/>
    </location>
</feature>
<feature type="domain" description="EamA" evidence="2">
    <location>
        <begin position="18"/>
        <end position="152"/>
    </location>
</feature>
<name>A0ABY8T5Y6_9HYPH</name>
<evidence type="ECO:0000313" key="4">
    <source>
        <dbReference type="Proteomes" id="UP001233264"/>
    </source>
</evidence>
<keyword evidence="4" id="KW-1185">Reference proteome</keyword>
<keyword evidence="1" id="KW-1133">Transmembrane helix</keyword>
<feature type="transmembrane region" description="Helical" evidence="1">
    <location>
        <begin position="192"/>
        <end position="214"/>
    </location>
</feature>
<feature type="transmembrane region" description="Helical" evidence="1">
    <location>
        <begin position="220"/>
        <end position="240"/>
    </location>
</feature>
<dbReference type="SUPFAM" id="SSF103481">
    <property type="entry name" value="Multidrug resistance efflux transporter EmrE"/>
    <property type="match status" value="2"/>
</dbReference>
<dbReference type="Proteomes" id="UP001233264">
    <property type="component" value="Chromosome"/>
</dbReference>
<feature type="transmembrane region" description="Helical" evidence="1">
    <location>
        <begin position="112"/>
        <end position="130"/>
    </location>
</feature>
<dbReference type="PANTHER" id="PTHR22911">
    <property type="entry name" value="ACYL-MALONYL CONDENSING ENZYME-RELATED"/>
    <property type="match status" value="1"/>
</dbReference>
<evidence type="ECO:0000259" key="2">
    <source>
        <dbReference type="Pfam" id="PF00892"/>
    </source>
</evidence>
<keyword evidence="1" id="KW-0812">Transmembrane</keyword>
<dbReference type="InterPro" id="IPR000620">
    <property type="entry name" value="EamA_dom"/>
</dbReference>
<dbReference type="RefSeq" id="WP_033048914.1">
    <property type="nucleotide sequence ID" value="NZ_CP120365.1"/>
</dbReference>
<feature type="transmembrane region" description="Helical" evidence="1">
    <location>
        <begin position="161"/>
        <end position="180"/>
    </location>
</feature>
<dbReference type="Pfam" id="PF00892">
    <property type="entry name" value="EamA"/>
    <property type="match status" value="2"/>
</dbReference>
<sequence>MAAAAKRVYHHPMRSKTNGYVFALLAIVIFSIQDGISKHLGAIYPPVFVAMIRYWAFAGFAAAIAARAPGGFAATAVTRKPLIQLLRGVLLPVQIVVVITSFTIVGLAHSQAILAATPLFVALLSMPLLGERVGWRRWSAIAVGLLGVLLILRPEDGSFDLNFLLPLAAAVMFAFYVITTRLASREDSAMTSFFYTGIVGAFAISLVGPFFWATLSGADWVWMVLLCITGTSSHYFLIRAYDILDAAAVQPLTYLQLVFASIMGVTIFGETLTTGMIIGSVLVVAAGIFTLWREHVVGRQKSRLPPR</sequence>
<organism evidence="3 4">
    <name type="scientific">Sinorhizobium kummerowiae</name>
    <dbReference type="NCBI Taxonomy" id="158892"/>
    <lineage>
        <taxon>Bacteria</taxon>
        <taxon>Pseudomonadati</taxon>
        <taxon>Pseudomonadota</taxon>
        <taxon>Alphaproteobacteria</taxon>
        <taxon>Hyphomicrobiales</taxon>
        <taxon>Rhizobiaceae</taxon>
        <taxon>Sinorhizobium/Ensifer group</taxon>
        <taxon>Sinorhizobium</taxon>
    </lineage>
</organism>
<dbReference type="InterPro" id="IPR037185">
    <property type="entry name" value="EmrE-like"/>
</dbReference>
<gene>
    <name evidence="3" type="ORF">PZL22_003791</name>
</gene>
<evidence type="ECO:0000256" key="1">
    <source>
        <dbReference type="SAM" id="Phobius"/>
    </source>
</evidence>
<protein>
    <submittedName>
        <fullName evidence="3">DMT family transporter</fullName>
    </submittedName>
</protein>
<feature type="transmembrane region" description="Helical" evidence="1">
    <location>
        <begin position="275"/>
        <end position="292"/>
    </location>
</feature>